<keyword evidence="1" id="KW-1133">Transmembrane helix</keyword>
<evidence type="ECO:0000256" key="1">
    <source>
        <dbReference type="SAM" id="Phobius"/>
    </source>
</evidence>
<organism evidence="2">
    <name type="scientific">marine sediment metagenome</name>
    <dbReference type="NCBI Taxonomy" id="412755"/>
    <lineage>
        <taxon>unclassified sequences</taxon>
        <taxon>metagenomes</taxon>
        <taxon>ecological metagenomes</taxon>
    </lineage>
</organism>
<dbReference type="EMBL" id="LAZR01026752">
    <property type="protein sequence ID" value="KKL67781.1"/>
    <property type="molecule type" value="Genomic_DNA"/>
</dbReference>
<accession>A0A0F9ENG8</accession>
<evidence type="ECO:0000313" key="2">
    <source>
        <dbReference type="EMBL" id="KKL67781.1"/>
    </source>
</evidence>
<keyword evidence="1" id="KW-0472">Membrane</keyword>
<protein>
    <submittedName>
        <fullName evidence="2">Uncharacterized protein</fullName>
    </submittedName>
</protein>
<feature type="transmembrane region" description="Helical" evidence="1">
    <location>
        <begin position="125"/>
        <end position="144"/>
    </location>
</feature>
<gene>
    <name evidence="2" type="ORF">LCGC14_2131540</name>
</gene>
<reference evidence="2" key="1">
    <citation type="journal article" date="2015" name="Nature">
        <title>Complex archaea that bridge the gap between prokaryotes and eukaryotes.</title>
        <authorList>
            <person name="Spang A."/>
            <person name="Saw J.H."/>
            <person name="Jorgensen S.L."/>
            <person name="Zaremba-Niedzwiedzka K."/>
            <person name="Martijn J."/>
            <person name="Lind A.E."/>
            <person name="van Eijk R."/>
            <person name="Schleper C."/>
            <person name="Guy L."/>
            <person name="Ettema T.J."/>
        </authorList>
    </citation>
    <scope>NUCLEOTIDE SEQUENCE</scope>
</reference>
<name>A0A0F9ENG8_9ZZZZ</name>
<feature type="transmembrane region" description="Helical" evidence="1">
    <location>
        <begin position="37"/>
        <end position="58"/>
    </location>
</feature>
<feature type="transmembrane region" description="Helical" evidence="1">
    <location>
        <begin position="179"/>
        <end position="196"/>
    </location>
</feature>
<sequence>MKSTSSKNLRIAGLLASVISSGSAMLAVVAFSGDLIAGAIFLIPGPFLLAAGISLSFLNEKRPALLRIETVIGVLITFFGAVIGMFSVGGILMMGLLVTAPVLFVDWLLWKNAHRHIKSTKPSRILYILVIAFQILFSLILLFYITGFGFIPIVVIAVVIWNVFLFISIKSYFSDRVELAIYGVLIVVAMGIFIIAKQAQPDFWATIIKTESSSSSGGGGTTAVLSEESGGIVFETVDFEYQELFDHYDVLIFKLNDRTYKINSSARTVFYGVLEPEQSAARKIILTMNDGSNINSTVKNREFVLQSPKSKAHKSLDEVRLINDNNKVFLKEKIDREFDKEIEEFIKEEEDDLPRVDPGAKSK</sequence>
<feature type="transmembrane region" description="Helical" evidence="1">
    <location>
        <begin position="65"/>
        <end position="86"/>
    </location>
</feature>
<proteinExistence type="predicted"/>
<feature type="transmembrane region" description="Helical" evidence="1">
    <location>
        <begin position="150"/>
        <end position="167"/>
    </location>
</feature>
<feature type="transmembrane region" description="Helical" evidence="1">
    <location>
        <begin position="92"/>
        <end position="113"/>
    </location>
</feature>
<dbReference type="AlphaFoldDB" id="A0A0F9ENG8"/>
<keyword evidence="1" id="KW-0812">Transmembrane</keyword>
<comment type="caution">
    <text evidence="2">The sequence shown here is derived from an EMBL/GenBank/DDBJ whole genome shotgun (WGS) entry which is preliminary data.</text>
</comment>
<feature type="transmembrane region" description="Helical" evidence="1">
    <location>
        <begin position="12"/>
        <end position="31"/>
    </location>
</feature>